<evidence type="ECO:0000259" key="5">
    <source>
        <dbReference type="PROSITE" id="PS50102"/>
    </source>
</evidence>
<dbReference type="SMART" id="SM00360">
    <property type="entry name" value="RRM"/>
    <property type="match status" value="1"/>
</dbReference>
<dbReference type="PANTHER" id="PTHR48032:SF4">
    <property type="entry name" value="FI20028P1"/>
    <property type="match status" value="1"/>
</dbReference>
<dbReference type="Pfam" id="PF00076">
    <property type="entry name" value="RRM_1"/>
    <property type="match status" value="1"/>
</dbReference>
<keyword evidence="1" id="KW-0677">Repeat</keyword>
<gene>
    <name evidence="6" type="ORF">QLX08_009674</name>
</gene>
<dbReference type="EMBL" id="JAWNGG020000218">
    <property type="protein sequence ID" value="KAK9296247.1"/>
    <property type="molecule type" value="Genomic_DNA"/>
</dbReference>
<dbReference type="GO" id="GO:0006417">
    <property type="term" value="P:regulation of translation"/>
    <property type="evidence" value="ECO:0007669"/>
    <property type="project" value="TreeGrafter"/>
</dbReference>
<dbReference type="PANTHER" id="PTHR48032">
    <property type="entry name" value="RNA-BINDING PROTEIN MUSASHI HOMOLOG RBP6"/>
    <property type="match status" value="1"/>
</dbReference>
<keyword evidence="2 3" id="KW-0694">RNA-binding</keyword>
<feature type="compositionally biased region" description="Polar residues" evidence="4">
    <location>
        <begin position="42"/>
        <end position="54"/>
    </location>
</feature>
<evidence type="ECO:0000256" key="1">
    <source>
        <dbReference type="ARBA" id="ARBA00022737"/>
    </source>
</evidence>
<dbReference type="Proteomes" id="UP001432146">
    <property type="component" value="Unassembled WGS sequence"/>
</dbReference>
<evidence type="ECO:0000256" key="2">
    <source>
        <dbReference type="ARBA" id="ARBA00022884"/>
    </source>
</evidence>
<accession>A0AAW0ZGS2</accession>
<feature type="region of interest" description="Disordered" evidence="4">
    <location>
        <begin position="101"/>
        <end position="130"/>
    </location>
</feature>
<organism evidence="6 7">
    <name type="scientific">Tetragonisca angustula</name>
    <dbReference type="NCBI Taxonomy" id="166442"/>
    <lineage>
        <taxon>Eukaryota</taxon>
        <taxon>Metazoa</taxon>
        <taxon>Ecdysozoa</taxon>
        <taxon>Arthropoda</taxon>
        <taxon>Hexapoda</taxon>
        <taxon>Insecta</taxon>
        <taxon>Pterygota</taxon>
        <taxon>Neoptera</taxon>
        <taxon>Endopterygota</taxon>
        <taxon>Hymenoptera</taxon>
        <taxon>Apocrita</taxon>
        <taxon>Aculeata</taxon>
        <taxon>Apoidea</taxon>
        <taxon>Anthophila</taxon>
        <taxon>Apidae</taxon>
        <taxon>Tetragonisca</taxon>
    </lineage>
</organism>
<protein>
    <recommendedName>
        <fullName evidence="5">RRM domain-containing protein</fullName>
    </recommendedName>
</protein>
<dbReference type="SUPFAM" id="SSF54928">
    <property type="entry name" value="RNA-binding domain, RBD"/>
    <property type="match status" value="1"/>
</dbReference>
<dbReference type="Gene3D" id="3.30.70.330">
    <property type="match status" value="1"/>
</dbReference>
<proteinExistence type="predicted"/>
<sequence>MAAASFPPNFSNVGILENCAGMEAANGAIEHDFHNALVPINGSHSGSSGRSTPNGGDPAPGKLFVGGLSWQTSSEKLREYFGMFGTVTDVLIMKDPVTQAGREKRKVRERRARIHRENIKKKKKKKTASI</sequence>
<dbReference type="InterPro" id="IPR035979">
    <property type="entry name" value="RBD_domain_sf"/>
</dbReference>
<dbReference type="PROSITE" id="PS50102">
    <property type="entry name" value="RRM"/>
    <property type="match status" value="1"/>
</dbReference>
<reference evidence="6 7" key="1">
    <citation type="submission" date="2024-05" db="EMBL/GenBank/DDBJ databases">
        <title>The nuclear and mitochondrial genome assemblies of Tetragonisca angustula (Apidae: Meliponini), a tiny yet remarkable pollinator in the Neotropics.</title>
        <authorList>
            <person name="Ferrari R."/>
            <person name="Ricardo P.C."/>
            <person name="Dias F.C."/>
            <person name="Araujo N.S."/>
            <person name="Soares D.O."/>
            <person name="Zhou Q.-S."/>
            <person name="Zhu C.-D."/>
            <person name="Coutinho L."/>
            <person name="Airas M.C."/>
            <person name="Batista T.M."/>
        </authorList>
    </citation>
    <scope>NUCLEOTIDE SEQUENCE [LARGE SCALE GENOMIC DNA]</scope>
    <source>
        <strain evidence="6">ASF017062</strain>
        <tissue evidence="6">Abdomen</tissue>
    </source>
</reference>
<feature type="domain" description="RRM" evidence="5">
    <location>
        <begin position="61"/>
        <end position="104"/>
    </location>
</feature>
<evidence type="ECO:0000256" key="4">
    <source>
        <dbReference type="SAM" id="MobiDB-lite"/>
    </source>
</evidence>
<evidence type="ECO:0000313" key="7">
    <source>
        <dbReference type="Proteomes" id="UP001432146"/>
    </source>
</evidence>
<name>A0AAW0ZGS2_9HYME</name>
<feature type="region of interest" description="Disordered" evidence="4">
    <location>
        <begin position="39"/>
        <end position="62"/>
    </location>
</feature>
<dbReference type="InterPro" id="IPR012677">
    <property type="entry name" value="Nucleotide-bd_a/b_plait_sf"/>
</dbReference>
<evidence type="ECO:0000313" key="6">
    <source>
        <dbReference type="EMBL" id="KAK9296247.1"/>
    </source>
</evidence>
<comment type="caution">
    <text evidence="6">The sequence shown here is derived from an EMBL/GenBank/DDBJ whole genome shotgun (WGS) entry which is preliminary data.</text>
</comment>
<evidence type="ECO:0000256" key="3">
    <source>
        <dbReference type="PROSITE-ProRule" id="PRU00176"/>
    </source>
</evidence>
<feature type="compositionally biased region" description="Basic residues" evidence="4">
    <location>
        <begin position="103"/>
        <end position="130"/>
    </location>
</feature>
<keyword evidence="7" id="KW-1185">Reference proteome</keyword>
<dbReference type="InterPro" id="IPR000504">
    <property type="entry name" value="RRM_dom"/>
</dbReference>
<dbReference type="GO" id="GO:0005737">
    <property type="term" value="C:cytoplasm"/>
    <property type="evidence" value="ECO:0007669"/>
    <property type="project" value="TreeGrafter"/>
</dbReference>
<dbReference type="GO" id="GO:0003729">
    <property type="term" value="F:mRNA binding"/>
    <property type="evidence" value="ECO:0007669"/>
    <property type="project" value="TreeGrafter"/>
</dbReference>
<dbReference type="AlphaFoldDB" id="A0AAW0ZGS2"/>